<dbReference type="PANTHER" id="PTHR32208:SF96">
    <property type="entry name" value="GLYOXAL OXIDASE"/>
    <property type="match status" value="1"/>
</dbReference>
<dbReference type="Pfam" id="PF01822">
    <property type="entry name" value="WSC"/>
    <property type="match status" value="3"/>
</dbReference>
<proteinExistence type="predicted"/>
<keyword evidence="4" id="KW-1185">Reference proteome</keyword>
<dbReference type="InterPro" id="IPR014756">
    <property type="entry name" value="Ig_E-set"/>
</dbReference>
<evidence type="ECO:0000313" key="4">
    <source>
        <dbReference type="Proteomes" id="UP000383932"/>
    </source>
</evidence>
<dbReference type="InterPro" id="IPR013783">
    <property type="entry name" value="Ig-like_fold"/>
</dbReference>
<dbReference type="PROSITE" id="PS51212">
    <property type="entry name" value="WSC"/>
    <property type="match status" value="3"/>
</dbReference>
<dbReference type="SMART" id="SM00321">
    <property type="entry name" value="WSC"/>
    <property type="match status" value="3"/>
</dbReference>
<name>A0A5N5QTN1_9AGAM</name>
<gene>
    <name evidence="3" type="ORF">CTheo_1622</name>
</gene>
<dbReference type="AlphaFoldDB" id="A0A5N5QTN1"/>
<dbReference type="InterPro" id="IPR002889">
    <property type="entry name" value="WSC_carb-bd"/>
</dbReference>
<dbReference type="Gene3D" id="2.60.40.10">
    <property type="entry name" value="Immunoglobulins"/>
    <property type="match status" value="1"/>
</dbReference>
<evidence type="ECO:0000313" key="3">
    <source>
        <dbReference type="EMBL" id="KAB5594989.1"/>
    </source>
</evidence>
<dbReference type="OrthoDB" id="2019572at2759"/>
<comment type="caution">
    <text evidence="3">The sequence shown here is derived from an EMBL/GenBank/DDBJ whole genome shotgun (WGS) entry which is preliminary data.</text>
</comment>
<dbReference type="CDD" id="cd02851">
    <property type="entry name" value="E_set_GO_C"/>
    <property type="match status" value="1"/>
</dbReference>
<dbReference type="InterPro" id="IPR011043">
    <property type="entry name" value="Gal_Oxase/kelch_b-propeller"/>
</dbReference>
<dbReference type="PANTHER" id="PTHR32208">
    <property type="entry name" value="SECRETED PROTEIN-RELATED"/>
    <property type="match status" value="1"/>
</dbReference>
<dbReference type="Proteomes" id="UP000383932">
    <property type="component" value="Unassembled WGS sequence"/>
</dbReference>
<evidence type="ECO:0000259" key="2">
    <source>
        <dbReference type="PROSITE" id="PS51212"/>
    </source>
</evidence>
<dbReference type="Gene3D" id="2.130.10.80">
    <property type="entry name" value="Galactose oxidase/kelch, beta-propeller"/>
    <property type="match status" value="1"/>
</dbReference>
<feature type="domain" description="WSC" evidence="2">
    <location>
        <begin position="182"/>
        <end position="279"/>
    </location>
</feature>
<sequence length="1046" mass="112025">MKSTASKICACLEGAGHERPLDRNESRLDNRLHVLMFSAMSALDGNMILACVRGMEPRLDIAQELVATSVGTNPAAGGDAKRGLGRGTKVTFSYFALVHSPTSAPLFLSTAMAQSVLRFVLFVSLAQLLQASSHHHSLRSHSRLVKRLARANRSDIHEYLYNRASPARVHLHERATPVLPSGWSYQACVREPSSGRTLTGYSFISSSMTVDTCVSQCANRGYTLAGAEYANECYCGNAYAGTDTGGGSVAPESECNTACVGDSSQACGGGNRLSVYVNTQVPPGTPALPSGWSSTTKCITEASTGRALVGNSLTSQSLTLDQCVDLCDQTGFQYAGAEYGVECYCSNSISTANGGGVEVSSSDCNMNCGGNSLQKCGAGYRITLFTKTAAASNPLPTGWVKNFCTIDQDSRVLNEYSFSSSSMTPASCIAECDQRNYVLAGIENGNECWCGNKINQAYPTKEGDCKTACAGDDSQYCGGGWRLMVYQKLPVNPTGPDAWTLTSGGNSGVVMTHVAVTTNDTMIMIDRKENNPLKKADGLPAWGGVWNLAANSARPLNIVTHSFCSSGNFLSNGTLVNFGGHPYTDRDGEDVSDGQQGIRLFNPCPASGDCDIYENPTRIRLTSSRWYPTSVRLHDGSTIILGGMISSSWTNSESLNNPTYEFFPAKNINGYNGLQIPSQFFKDTLPHNTYPHVFALPSKKLFVAANNQAMLLDWENNVENRLPNFPNGQRVVYPMNAAGILLPLTPANNYTPEVVICGGSHISDTLTGEQIDAHHDYASAQCSRMVLNDAGIAAGWQVEYMPEPRVMPDGVLLPNGKILIVNGGRTGTAGYGNSKYRIGDSNADNPAYTPLLYDPSKPVGERFTHANMPTSNIGRLYHSVATLLPSGAILIGGSNPNDDMQTRPWPSEYRVEYLYPPYMSASRPTYTGLPAQVNYGQVFTLQVSIPSSATMVKVVLMDLGFVTHSVHMDQKVVELVMTRSGNTLTVTGPPSATIYSPGPGWIFVLADDIPSVAQKVMIGSGAEPPRDNAATANMLANTSGPILGPH</sequence>
<dbReference type="Pfam" id="PF07250">
    <property type="entry name" value="Glyoxal_oxid_N"/>
    <property type="match status" value="1"/>
</dbReference>
<keyword evidence="1" id="KW-0732">Signal</keyword>
<accession>A0A5N5QTN1</accession>
<dbReference type="InterPro" id="IPR015202">
    <property type="entry name" value="GO-like_E_set"/>
</dbReference>
<feature type="domain" description="WSC" evidence="2">
    <location>
        <begin position="398"/>
        <end position="489"/>
    </location>
</feature>
<dbReference type="InterPro" id="IPR009880">
    <property type="entry name" value="Glyoxal_oxidase_N"/>
</dbReference>
<reference evidence="3 4" key="1">
    <citation type="journal article" date="2019" name="Fungal Biol. Biotechnol.">
        <title>Draft genome sequence of fastidious pathogen Ceratobasidium theobromae, which causes vascular-streak dieback in Theobroma cacao.</title>
        <authorList>
            <person name="Ali S.S."/>
            <person name="Asman A."/>
            <person name="Shao J."/>
            <person name="Firmansyah A.P."/>
            <person name="Susilo A.W."/>
            <person name="Rosmana A."/>
            <person name="McMahon P."/>
            <person name="Junaid M."/>
            <person name="Guest D."/>
            <person name="Kheng T.Y."/>
            <person name="Meinhardt L.W."/>
            <person name="Bailey B.A."/>
        </authorList>
    </citation>
    <scope>NUCLEOTIDE SEQUENCE [LARGE SCALE GENOMIC DNA]</scope>
    <source>
        <strain evidence="3 4">CT2</strain>
    </source>
</reference>
<dbReference type="EMBL" id="SSOP01000014">
    <property type="protein sequence ID" value="KAB5594989.1"/>
    <property type="molecule type" value="Genomic_DNA"/>
</dbReference>
<dbReference type="InterPro" id="IPR037293">
    <property type="entry name" value="Gal_Oxidase_central_sf"/>
</dbReference>
<organism evidence="3 4">
    <name type="scientific">Ceratobasidium theobromae</name>
    <dbReference type="NCBI Taxonomy" id="1582974"/>
    <lineage>
        <taxon>Eukaryota</taxon>
        <taxon>Fungi</taxon>
        <taxon>Dikarya</taxon>
        <taxon>Basidiomycota</taxon>
        <taxon>Agaricomycotina</taxon>
        <taxon>Agaricomycetes</taxon>
        <taxon>Cantharellales</taxon>
        <taxon>Ceratobasidiaceae</taxon>
        <taxon>Ceratobasidium</taxon>
    </lineage>
</organism>
<dbReference type="Pfam" id="PF09118">
    <property type="entry name" value="GO-like_E_set"/>
    <property type="match status" value="1"/>
</dbReference>
<dbReference type="SUPFAM" id="SSF81296">
    <property type="entry name" value="E set domains"/>
    <property type="match status" value="1"/>
</dbReference>
<feature type="domain" description="WSC" evidence="2">
    <location>
        <begin position="292"/>
        <end position="388"/>
    </location>
</feature>
<protein>
    <submittedName>
        <fullName evidence="3">Fungistatic metabolite</fullName>
    </submittedName>
</protein>
<evidence type="ECO:0000256" key="1">
    <source>
        <dbReference type="ARBA" id="ARBA00022729"/>
    </source>
</evidence>
<dbReference type="SUPFAM" id="SSF50965">
    <property type="entry name" value="Galactose oxidase, central domain"/>
    <property type="match status" value="1"/>
</dbReference>